<evidence type="ECO:0000313" key="3">
    <source>
        <dbReference type="Proteomes" id="UP000515873"/>
    </source>
</evidence>
<feature type="compositionally biased region" description="Acidic residues" evidence="1">
    <location>
        <begin position="181"/>
        <end position="215"/>
    </location>
</feature>
<protein>
    <submittedName>
        <fullName evidence="2">Uncharacterized protein</fullName>
    </submittedName>
</protein>
<keyword evidence="3" id="KW-1185">Reference proteome</keyword>
<dbReference type="RefSeq" id="WP_187057134.1">
    <property type="nucleotide sequence ID" value="NZ_CP060412.1"/>
</dbReference>
<gene>
    <name evidence="2" type="ORF">H8F01_00400</name>
</gene>
<organism evidence="2 3">
    <name type="scientific">Dyella telluris</name>
    <dbReference type="NCBI Taxonomy" id="2763498"/>
    <lineage>
        <taxon>Bacteria</taxon>
        <taxon>Pseudomonadati</taxon>
        <taxon>Pseudomonadota</taxon>
        <taxon>Gammaproteobacteria</taxon>
        <taxon>Lysobacterales</taxon>
        <taxon>Rhodanobacteraceae</taxon>
        <taxon>Dyella</taxon>
    </lineage>
</organism>
<dbReference type="EMBL" id="CP060412">
    <property type="protein sequence ID" value="QNK01675.1"/>
    <property type="molecule type" value="Genomic_DNA"/>
</dbReference>
<evidence type="ECO:0000256" key="1">
    <source>
        <dbReference type="SAM" id="MobiDB-lite"/>
    </source>
</evidence>
<dbReference type="InterPro" id="IPR009057">
    <property type="entry name" value="Homeodomain-like_sf"/>
</dbReference>
<proteinExistence type="predicted"/>
<dbReference type="Gene3D" id="1.10.10.60">
    <property type="entry name" value="Homeodomain-like"/>
    <property type="match status" value="1"/>
</dbReference>
<accession>A0A7G8Q4G7</accession>
<dbReference type="Proteomes" id="UP000515873">
    <property type="component" value="Chromosome"/>
</dbReference>
<name>A0A7G8Q4G7_9GAMM</name>
<dbReference type="KEGG" id="dtl:H8F01_00400"/>
<dbReference type="AlphaFoldDB" id="A0A7G8Q4G7"/>
<evidence type="ECO:0000313" key="2">
    <source>
        <dbReference type="EMBL" id="QNK01675.1"/>
    </source>
</evidence>
<sequence>MSAKAASAGRRLTPKEWAKAEEMYANGHTQKEVAEKFGIRIETVSRHMTAAKIKGGEKLDKVREENLAKIAAMEREYAEKMAFRSIYAKEQLAGIQLNLLQAFGREFKVIREGGHSLASLQATAKALRESVASLKLAREELYCLLEINPDAGTGEKTKIVVEEMTAEEEAALRNRTSSFGEETDEEAPAPTIEEIEAAAESFPEPDTESEEEEAE</sequence>
<feature type="region of interest" description="Disordered" evidence="1">
    <location>
        <begin position="171"/>
        <end position="215"/>
    </location>
</feature>
<reference evidence="2 3" key="1">
    <citation type="submission" date="2020-08" db="EMBL/GenBank/DDBJ databases">
        <title>Dyella sp. G9 isolated from forest soil.</title>
        <authorList>
            <person name="Fu J."/>
            <person name="Qiu L."/>
        </authorList>
    </citation>
    <scope>NUCLEOTIDE SEQUENCE [LARGE SCALE GENOMIC DNA]</scope>
    <source>
        <strain evidence="2 3">G9</strain>
    </source>
</reference>
<dbReference type="SUPFAM" id="SSF46689">
    <property type="entry name" value="Homeodomain-like"/>
    <property type="match status" value="1"/>
</dbReference>